<evidence type="ECO:0008006" key="4">
    <source>
        <dbReference type="Google" id="ProtNLM"/>
    </source>
</evidence>
<dbReference type="PATRIC" id="fig|762836.4.peg.1857"/>
<proteinExistence type="predicted"/>
<organism evidence="2 3">
    <name type="scientific">Duganella phyllosphaerae</name>
    <dbReference type="NCBI Taxonomy" id="762836"/>
    <lineage>
        <taxon>Bacteria</taxon>
        <taxon>Pseudomonadati</taxon>
        <taxon>Pseudomonadota</taxon>
        <taxon>Betaproteobacteria</taxon>
        <taxon>Burkholderiales</taxon>
        <taxon>Oxalobacteraceae</taxon>
        <taxon>Telluria group</taxon>
        <taxon>Duganella</taxon>
    </lineage>
</organism>
<dbReference type="Pfam" id="PF14224">
    <property type="entry name" value="DUF4331"/>
    <property type="match status" value="1"/>
</dbReference>
<comment type="caution">
    <text evidence="2">The sequence shown here is derived from an EMBL/GenBank/DDBJ whole genome shotgun (WGS) entry which is preliminary data.</text>
</comment>
<protein>
    <recommendedName>
        <fullName evidence="4">DUF4331 domain-containing protein</fullName>
    </recommendedName>
</protein>
<accession>A0A1E7WVY7</accession>
<dbReference type="InterPro" id="IPR025566">
    <property type="entry name" value="DUF4331"/>
</dbReference>
<evidence type="ECO:0000313" key="3">
    <source>
        <dbReference type="Proteomes" id="UP000175989"/>
    </source>
</evidence>
<gene>
    <name evidence="2" type="ORF">DUPY_17860</name>
</gene>
<dbReference type="EMBL" id="LROM01000071">
    <property type="protein sequence ID" value="OFA03970.1"/>
    <property type="molecule type" value="Genomic_DNA"/>
</dbReference>
<feature type="signal peptide" evidence="1">
    <location>
        <begin position="1"/>
        <end position="27"/>
    </location>
</feature>
<feature type="chain" id="PRO_5009207785" description="DUF4331 domain-containing protein" evidence="1">
    <location>
        <begin position="28"/>
        <end position="508"/>
    </location>
</feature>
<reference evidence="3" key="1">
    <citation type="journal article" date="2016" name="Front. Microbiol.">
        <title>Molecular Keys to the Janthinobacterium and Duganella spp. Interaction with the Plant Pathogen Fusarium graminearum.</title>
        <authorList>
            <person name="Haack F.S."/>
            <person name="Poehlein A."/>
            <person name="Kroger C."/>
            <person name="Voigt C.A."/>
            <person name="Piepenbring M."/>
            <person name="Bode H.B."/>
            <person name="Daniel R."/>
            <person name="Schafer W."/>
            <person name="Streit W.R."/>
        </authorList>
    </citation>
    <scope>NUCLEOTIDE SEQUENCE [LARGE SCALE GENOMIC DNA]</scope>
    <source>
        <strain evidence="3">T54</strain>
    </source>
</reference>
<name>A0A1E7WVY7_9BURK</name>
<sequence length="508" mass="53066">MQTFMKHALGMAVLGTLAGALAPAALASSHREAPFVTQMPKVDGADFYMFRSYETGRAGFVTLIADYVPLQDAYGGPNYFAMDPNALYEIHIDNNGDAKEDLTFQFRFTNTNKDTKLTIGGKSVSIPLVVNGGAIAGANAPGANVRETYSINVVRGDRRTGTKAAVTNTAGATSFDKPLDNIGNKSIPDYAAYAAAHVYSVNIPGCATPARVFVGQRKDPFVVNLGETFDLVNIKAPAVEFAANAERAAKDDLAQKNVTSIEMEVASSCLTAANSTDPVIGGWTTASVRQARVLNPTPNSGTPSKEGGAWTQVSRLGAPLVNEVVIGLKDKDTFNASKPSGDGQFADYVTNPTLPALIEILYGSAGAKAPTNFPRNDLVAAFLTGVKGLNQPATVTASEMLRLNTSTPAVAMGAQNRLGVIGGDNAGFPNGRRPGDDVVDIALRVVMGKLCTINLGCPPADAPAGALRFTDGAYIDDSFFNASFPYLKTPIAGSPQSAATTTAARSAP</sequence>
<keyword evidence="1" id="KW-0732">Signal</keyword>
<dbReference type="Proteomes" id="UP000175989">
    <property type="component" value="Unassembled WGS sequence"/>
</dbReference>
<keyword evidence="3" id="KW-1185">Reference proteome</keyword>
<dbReference type="AlphaFoldDB" id="A0A1E7WVY7"/>
<evidence type="ECO:0000313" key="2">
    <source>
        <dbReference type="EMBL" id="OFA03970.1"/>
    </source>
</evidence>
<evidence type="ECO:0000256" key="1">
    <source>
        <dbReference type="SAM" id="SignalP"/>
    </source>
</evidence>